<evidence type="ECO:0000313" key="2">
    <source>
        <dbReference type="Proteomes" id="UP001178507"/>
    </source>
</evidence>
<dbReference type="Proteomes" id="UP001178507">
    <property type="component" value="Unassembled WGS sequence"/>
</dbReference>
<gene>
    <name evidence="1" type="ORF">EVOR1521_LOCUS8226</name>
</gene>
<protein>
    <submittedName>
        <fullName evidence="1">Uncharacterized protein</fullName>
    </submittedName>
</protein>
<dbReference type="EMBL" id="CAUJNA010000694">
    <property type="protein sequence ID" value="CAJ1380229.1"/>
    <property type="molecule type" value="Genomic_DNA"/>
</dbReference>
<evidence type="ECO:0000313" key="1">
    <source>
        <dbReference type="EMBL" id="CAJ1380229.1"/>
    </source>
</evidence>
<comment type="caution">
    <text evidence="1">The sequence shown here is derived from an EMBL/GenBank/DDBJ whole genome shotgun (WGS) entry which is preliminary data.</text>
</comment>
<keyword evidence="2" id="KW-1185">Reference proteome</keyword>
<accession>A0AA36I374</accession>
<name>A0AA36I374_9DINO</name>
<reference evidence="1" key="1">
    <citation type="submission" date="2023-08" db="EMBL/GenBank/DDBJ databases">
        <authorList>
            <person name="Chen Y."/>
            <person name="Shah S."/>
            <person name="Dougan E. K."/>
            <person name="Thang M."/>
            <person name="Chan C."/>
        </authorList>
    </citation>
    <scope>NUCLEOTIDE SEQUENCE</scope>
</reference>
<sequence>MSWAVACPLPAYLSSSRQESYSACSDGGPNMRRLQHNWPCLSAEQRMCLERAAAIRIILHTGLPWSKGCAAYARQCAEPKRGTRHLIFSATLLGFVGVAHSACK</sequence>
<dbReference type="AlphaFoldDB" id="A0AA36I374"/>
<proteinExistence type="predicted"/>
<organism evidence="1 2">
    <name type="scientific">Effrenium voratum</name>
    <dbReference type="NCBI Taxonomy" id="2562239"/>
    <lineage>
        <taxon>Eukaryota</taxon>
        <taxon>Sar</taxon>
        <taxon>Alveolata</taxon>
        <taxon>Dinophyceae</taxon>
        <taxon>Suessiales</taxon>
        <taxon>Symbiodiniaceae</taxon>
        <taxon>Effrenium</taxon>
    </lineage>
</organism>